<reference evidence="1 2" key="1">
    <citation type="submission" date="2018-10" db="EMBL/GenBank/DDBJ databases">
        <title>Phylogenomics of Brevibacillus.</title>
        <authorList>
            <person name="Dunlap C."/>
        </authorList>
    </citation>
    <scope>NUCLEOTIDE SEQUENCE [LARGE SCALE GENOMIC DNA]</scope>
    <source>
        <strain evidence="1 2">DSM 100115</strain>
    </source>
</reference>
<accession>A0A3M8ALD6</accession>
<evidence type="ECO:0000313" key="2">
    <source>
        <dbReference type="Proteomes" id="UP000268829"/>
    </source>
</evidence>
<keyword evidence="2" id="KW-1185">Reference proteome</keyword>
<dbReference type="Proteomes" id="UP000268829">
    <property type="component" value="Unassembled WGS sequence"/>
</dbReference>
<protein>
    <submittedName>
        <fullName evidence="1">Uncharacterized protein</fullName>
    </submittedName>
</protein>
<proteinExistence type="predicted"/>
<gene>
    <name evidence="1" type="ORF">EDM57_22020</name>
</gene>
<organism evidence="1 2">
    <name type="scientific">Brevibacillus gelatini</name>
    <dbReference type="NCBI Taxonomy" id="1655277"/>
    <lineage>
        <taxon>Bacteria</taxon>
        <taxon>Bacillati</taxon>
        <taxon>Bacillota</taxon>
        <taxon>Bacilli</taxon>
        <taxon>Bacillales</taxon>
        <taxon>Paenibacillaceae</taxon>
        <taxon>Brevibacillus</taxon>
    </lineage>
</organism>
<dbReference type="AlphaFoldDB" id="A0A3M8ALD6"/>
<sequence length="51" mass="5731">MSRPLHSFCLTANEKEDFFQVRGDGPGWDKWAILRFVPAADYVGAIAFELG</sequence>
<dbReference type="EMBL" id="RHHS01000060">
    <property type="protein sequence ID" value="RNB52001.1"/>
    <property type="molecule type" value="Genomic_DNA"/>
</dbReference>
<name>A0A3M8ALD6_9BACL</name>
<comment type="caution">
    <text evidence="1">The sequence shown here is derived from an EMBL/GenBank/DDBJ whole genome shotgun (WGS) entry which is preliminary data.</text>
</comment>
<evidence type="ECO:0000313" key="1">
    <source>
        <dbReference type="EMBL" id="RNB52001.1"/>
    </source>
</evidence>